<protein>
    <submittedName>
        <fullName evidence="1">Outer membrane protein 31 2</fullName>
    </submittedName>
</protein>
<evidence type="ECO:0000313" key="1">
    <source>
        <dbReference type="EMBL" id="CAK00403.1"/>
    </source>
</evidence>
<dbReference type="KEGG" id="hac:Hac_1705"/>
<dbReference type="Proteomes" id="UP000000775">
    <property type="component" value="Chromosome"/>
</dbReference>
<dbReference type="BioCyc" id="HACI382638:HAC_RS08140-MONOMER"/>
<name>Q17VC3_HELAH</name>
<organism evidence="1 2">
    <name type="scientific">Helicobacter acinonychis (strain Sheeba)</name>
    <dbReference type="NCBI Taxonomy" id="382638"/>
    <lineage>
        <taxon>Bacteria</taxon>
        <taxon>Pseudomonadati</taxon>
        <taxon>Campylobacterota</taxon>
        <taxon>Epsilonproteobacteria</taxon>
        <taxon>Campylobacterales</taxon>
        <taxon>Helicobacteraceae</taxon>
        <taxon>Helicobacter</taxon>
    </lineage>
</organism>
<dbReference type="PRINTS" id="PR01776">
    <property type="entry name" value="HPOMPFAMILY"/>
</dbReference>
<dbReference type="HOGENOM" id="CLU_162575_0_0_7"/>
<dbReference type="AlphaFoldDB" id="Q17VC3"/>
<sequence>MHLIGVQAGYKQFFGGKKTWGARDYGFLDDNHAYIKFSFFNPASDVFAYGVGAGALYNFTNDKATQNNKISFGGIAIASTPWLNAQSMHSAAFNHFYNAKWMRRIFRFYPTRA</sequence>
<dbReference type="Pfam" id="PF01856">
    <property type="entry name" value="HP_OMP"/>
    <property type="match status" value="1"/>
</dbReference>
<dbReference type="EMBL" id="AM260522">
    <property type="protein sequence ID" value="CAK00403.1"/>
    <property type="molecule type" value="Genomic_DNA"/>
</dbReference>
<keyword evidence="2" id="KW-1185">Reference proteome</keyword>
<accession>Q17VC3</accession>
<dbReference type="InterPro" id="IPR002718">
    <property type="entry name" value="OMP_Helicobacter"/>
</dbReference>
<proteinExistence type="predicted"/>
<evidence type="ECO:0000313" key="2">
    <source>
        <dbReference type="Proteomes" id="UP000000775"/>
    </source>
</evidence>
<reference evidence="1 2" key="1">
    <citation type="journal article" date="2006" name="PLoS Genet.">
        <title>Who ate whom? Adaptive Helicobacter genomic changes that accompanied a host jump from early humans to large felines.</title>
        <authorList>
            <person name="Eppinger M."/>
            <person name="Baar C."/>
            <person name="Linz B."/>
            <person name="Raddatz G."/>
            <person name="Lanz C."/>
            <person name="Keller H."/>
            <person name="Morelli G."/>
            <person name="Gressmann H."/>
            <person name="Achtman M."/>
            <person name="Schuster S.C."/>
        </authorList>
    </citation>
    <scope>NUCLEOTIDE SEQUENCE [LARGE SCALE GENOMIC DNA]</scope>
    <source>
        <strain evidence="1 2">Sheeba</strain>
    </source>
</reference>
<gene>
    <name evidence="1" type="primary">omp31 fragment 2</name>
    <name evidence="1" type="ordered locus">Hac_1705</name>
</gene>